<dbReference type="EnsemblMetazoa" id="XM_781530">
    <property type="protein sequence ID" value="XP_786623"/>
    <property type="gene ID" value="LOC581540"/>
</dbReference>
<dbReference type="PROSITE" id="PS01282">
    <property type="entry name" value="BIR_REPEAT_1"/>
    <property type="match status" value="1"/>
</dbReference>
<dbReference type="FunFam" id="1.10.1170.10:FF:000032">
    <property type="entry name" value="Uncharacterized protein"/>
    <property type="match status" value="1"/>
</dbReference>
<dbReference type="GO" id="GO:0006915">
    <property type="term" value="P:apoptotic process"/>
    <property type="evidence" value="ECO:0007669"/>
    <property type="project" value="UniProtKB-KW"/>
</dbReference>
<evidence type="ECO:0000256" key="1">
    <source>
        <dbReference type="ARBA" id="ARBA00006672"/>
    </source>
</evidence>
<evidence type="ECO:0000256" key="5">
    <source>
        <dbReference type="ARBA" id="ARBA00022833"/>
    </source>
</evidence>
<dbReference type="GO" id="GO:0051726">
    <property type="term" value="P:regulation of cell cycle"/>
    <property type="evidence" value="ECO:0000318"/>
    <property type="project" value="GO_Central"/>
</dbReference>
<dbReference type="InterPro" id="IPR001841">
    <property type="entry name" value="Znf_RING"/>
</dbReference>
<dbReference type="SMART" id="SM00184">
    <property type="entry name" value="RING"/>
    <property type="match status" value="1"/>
</dbReference>
<dbReference type="Pfam" id="PF00653">
    <property type="entry name" value="BIR"/>
    <property type="match status" value="3"/>
</dbReference>
<dbReference type="FunCoup" id="A0A7M7RBL3">
    <property type="interactions" value="2417"/>
</dbReference>
<organism evidence="9 10">
    <name type="scientific">Strongylocentrotus purpuratus</name>
    <name type="common">Purple sea urchin</name>
    <dbReference type="NCBI Taxonomy" id="7668"/>
    <lineage>
        <taxon>Eukaryota</taxon>
        <taxon>Metazoa</taxon>
        <taxon>Echinodermata</taxon>
        <taxon>Eleutherozoa</taxon>
        <taxon>Echinozoa</taxon>
        <taxon>Echinoidea</taxon>
        <taxon>Euechinoidea</taxon>
        <taxon>Echinacea</taxon>
        <taxon>Camarodonta</taxon>
        <taxon>Echinidea</taxon>
        <taxon>Strongylocentrotidae</taxon>
        <taxon>Strongylocentrotus</taxon>
    </lineage>
</organism>
<dbReference type="GO" id="GO:0043066">
    <property type="term" value="P:negative regulation of apoptotic process"/>
    <property type="evidence" value="ECO:0000318"/>
    <property type="project" value="GO_Central"/>
</dbReference>
<evidence type="ECO:0000256" key="7">
    <source>
        <dbReference type="SAM" id="MobiDB-lite"/>
    </source>
</evidence>
<evidence type="ECO:0000256" key="3">
    <source>
        <dbReference type="ARBA" id="ARBA00022723"/>
    </source>
</evidence>
<dbReference type="Gene3D" id="1.10.8.10">
    <property type="entry name" value="DNA helicase RuvA subunit, C-terminal domain"/>
    <property type="match status" value="1"/>
</dbReference>
<dbReference type="PANTHER" id="PTHR10044:SF139">
    <property type="entry name" value="DEATH-ASSOCIATED INHIBITOR OF APOPTOSIS 2"/>
    <property type="match status" value="1"/>
</dbReference>
<dbReference type="InterPro" id="IPR001370">
    <property type="entry name" value="BIR_rpt"/>
</dbReference>
<dbReference type="CDD" id="cd00022">
    <property type="entry name" value="BIR"/>
    <property type="match status" value="3"/>
</dbReference>
<feature type="region of interest" description="Disordered" evidence="7">
    <location>
        <begin position="522"/>
        <end position="547"/>
    </location>
</feature>
<dbReference type="PANTHER" id="PTHR10044">
    <property type="entry name" value="INHIBITOR OF APOPTOSIS"/>
    <property type="match status" value="1"/>
</dbReference>
<comment type="similarity">
    <text evidence="1">Belongs to the IAP family.</text>
</comment>
<protein>
    <recommendedName>
        <fullName evidence="8">RING-type domain-containing protein</fullName>
    </recommendedName>
</protein>
<dbReference type="GO" id="GO:0043027">
    <property type="term" value="F:cysteine-type endopeptidase inhibitor activity involved in apoptotic process"/>
    <property type="evidence" value="ECO:0000318"/>
    <property type="project" value="GO_Central"/>
</dbReference>
<dbReference type="RefSeq" id="XP_786623.3">
    <property type="nucleotide sequence ID" value="XM_781530.5"/>
</dbReference>
<dbReference type="Proteomes" id="UP000007110">
    <property type="component" value="Unassembled WGS sequence"/>
</dbReference>
<keyword evidence="3" id="KW-0479">Metal-binding</keyword>
<dbReference type="GO" id="GO:0008270">
    <property type="term" value="F:zinc ion binding"/>
    <property type="evidence" value="ECO:0007669"/>
    <property type="project" value="UniProtKB-KW"/>
</dbReference>
<dbReference type="OMA" id="TAMDEPW"/>
<dbReference type="GO" id="GO:0005634">
    <property type="term" value="C:nucleus"/>
    <property type="evidence" value="ECO:0000318"/>
    <property type="project" value="GO_Central"/>
</dbReference>
<dbReference type="AlphaFoldDB" id="A0A7M7RBL3"/>
<evidence type="ECO:0000256" key="2">
    <source>
        <dbReference type="ARBA" id="ARBA00022703"/>
    </source>
</evidence>
<keyword evidence="10" id="KW-1185">Reference proteome</keyword>
<dbReference type="GO" id="GO:0031398">
    <property type="term" value="P:positive regulation of protein ubiquitination"/>
    <property type="evidence" value="ECO:0000318"/>
    <property type="project" value="GO_Central"/>
</dbReference>
<dbReference type="InterPro" id="IPR013083">
    <property type="entry name" value="Znf_RING/FYVE/PHD"/>
</dbReference>
<feature type="compositionally biased region" description="Basic and acidic residues" evidence="7">
    <location>
        <begin position="182"/>
        <end position="211"/>
    </location>
</feature>
<dbReference type="GeneID" id="581540"/>
<dbReference type="InterPro" id="IPR050784">
    <property type="entry name" value="IAP"/>
</dbReference>
<feature type="domain" description="RING-type" evidence="8">
    <location>
        <begin position="753"/>
        <end position="788"/>
    </location>
</feature>
<evidence type="ECO:0000313" key="10">
    <source>
        <dbReference type="Proteomes" id="UP000007110"/>
    </source>
</evidence>
<feature type="region of interest" description="Disordered" evidence="7">
    <location>
        <begin position="707"/>
        <end position="745"/>
    </location>
</feature>
<dbReference type="SUPFAM" id="SSF57924">
    <property type="entry name" value="Inhibitor of apoptosis (IAP) repeat"/>
    <property type="match status" value="3"/>
</dbReference>
<dbReference type="GO" id="GO:0005737">
    <property type="term" value="C:cytoplasm"/>
    <property type="evidence" value="ECO:0000318"/>
    <property type="project" value="GO_Central"/>
</dbReference>
<dbReference type="CDD" id="cd14321">
    <property type="entry name" value="UBA_IAPs"/>
    <property type="match status" value="1"/>
</dbReference>
<dbReference type="FunFam" id="1.10.1170.10:FF:000003">
    <property type="entry name" value="E3 ubiquitin-protein ligase XIAP"/>
    <property type="match status" value="1"/>
</dbReference>
<name>A0A7M7RBL3_STRPU</name>
<evidence type="ECO:0000313" key="9">
    <source>
        <dbReference type="EnsemblMetazoa" id="XP_786623"/>
    </source>
</evidence>
<sequence length="800" mass="89354">MSTDVLYVQFNGHRVTLKSLLADIKPALYTMKEGRDLMKCAASAHDEADCQGPVSAHDGEPMTLPDGRINRDKIEARVSGSGMHNELNRLETFKDWPGDCPMNSSRLARAGFYFTGVRDAVKCFSCGGVVEGWEFGDTAMGEHKRLFKTCAFANERITLNVPLLEMNERPEVAQKISSKIEQSQRDIERRAKEKEAMIERVEPSEPKRDLVRSSATSSSSAAKDEKMEEEEEGPSMFGKYNQEHVRLQSFKNWPRTSPIEPRDLAKAGFYYQNNDDSVQCFACFGQISRWKPCDVPAVEHKAHFPSCPYVQGLDVGNLPISTPPVMHVGMPAPIRSYSTPMPTQDQLRAGQFLQQQRTLRAQMGPLNNCKHPNFVQENARLGTFRNWPANPGLHVIPRILAKAGFYFTGLVDECKCFYCDGGLKNWEPTDEPWTEHAKWFPRCEWLIQQRGQAFIAHVQQVNPPPIGTPAGTKTTTQGKNEQDFAGTGLHNYVEPLHFTAPTFSGTEEPYSHVEPPFRFQASYEERPRQASSKPSPPLTKSKKEMTIEEEKTAALREYESKHKEPEAAAAINFKPKPKKIETTEPSALKSKLVDEPSNATSHIDVFMQSSTAEMAVEMGYHTDLIRYVVTQHFKKTGRQFSHPDELLESIWEAQGQGIDPTPSVGKASGGHDVDYLRKLPKKLESESASATASSFVDIQAEKLAGLSIHDEPRSRMNSSPRTVAPVTPIGSLKPQTSVSSSSSDPSYLDKQLCKICLDNELSTVFLPCKHLATCSECAARVTECPMCRQPIVDSLTIYMP</sequence>
<evidence type="ECO:0000259" key="8">
    <source>
        <dbReference type="PROSITE" id="PS50089"/>
    </source>
</evidence>
<reference evidence="9" key="2">
    <citation type="submission" date="2021-01" db="UniProtKB">
        <authorList>
            <consortium name="EnsemblMetazoa"/>
        </authorList>
    </citation>
    <scope>IDENTIFICATION</scope>
</reference>
<dbReference type="Gene3D" id="1.10.1170.10">
    <property type="entry name" value="Inhibitor Of Apoptosis Protein (2mihbC-IAP-1), Chain A"/>
    <property type="match status" value="3"/>
</dbReference>
<keyword evidence="5" id="KW-0862">Zinc</keyword>
<accession>A0A7M7RBL3</accession>
<reference evidence="10" key="1">
    <citation type="submission" date="2015-02" db="EMBL/GenBank/DDBJ databases">
        <title>Genome sequencing for Strongylocentrotus purpuratus.</title>
        <authorList>
            <person name="Murali S."/>
            <person name="Liu Y."/>
            <person name="Vee V."/>
            <person name="English A."/>
            <person name="Wang M."/>
            <person name="Skinner E."/>
            <person name="Han Y."/>
            <person name="Muzny D.M."/>
            <person name="Worley K.C."/>
            <person name="Gibbs R.A."/>
        </authorList>
    </citation>
    <scope>NUCLEOTIDE SEQUENCE</scope>
</reference>
<dbReference type="SMART" id="SM00238">
    <property type="entry name" value="BIR"/>
    <property type="match status" value="3"/>
</dbReference>
<dbReference type="Pfam" id="PF13920">
    <property type="entry name" value="zf-C3HC4_3"/>
    <property type="match status" value="1"/>
</dbReference>
<dbReference type="Gene3D" id="3.30.40.10">
    <property type="entry name" value="Zinc/RING finger domain, C3HC4 (zinc finger)"/>
    <property type="match status" value="1"/>
</dbReference>
<feature type="region of interest" description="Disordered" evidence="7">
    <location>
        <begin position="175"/>
        <end position="238"/>
    </location>
</feature>
<dbReference type="PROSITE" id="PS50089">
    <property type="entry name" value="ZF_RING_2"/>
    <property type="match status" value="1"/>
</dbReference>
<evidence type="ECO:0000256" key="6">
    <source>
        <dbReference type="PROSITE-ProRule" id="PRU00175"/>
    </source>
</evidence>
<dbReference type="PROSITE" id="PS50143">
    <property type="entry name" value="BIR_REPEAT_2"/>
    <property type="match status" value="3"/>
</dbReference>
<dbReference type="GO" id="GO:0061630">
    <property type="term" value="F:ubiquitin protein ligase activity"/>
    <property type="evidence" value="ECO:0000318"/>
    <property type="project" value="GO_Central"/>
</dbReference>
<dbReference type="CDD" id="cd16510">
    <property type="entry name" value="RING-HC_IAPs"/>
    <property type="match status" value="1"/>
</dbReference>
<dbReference type="InParanoid" id="A0A7M7RBL3"/>
<proteinExistence type="inferred from homology"/>
<dbReference type="FunFam" id="1.10.1170.10:FF:000002">
    <property type="entry name" value="Baculoviral IAP repeat containing 7"/>
    <property type="match status" value="1"/>
</dbReference>
<keyword evidence="4 6" id="KW-0863">Zinc-finger</keyword>
<dbReference type="OrthoDB" id="774873at2759"/>
<evidence type="ECO:0000256" key="4">
    <source>
        <dbReference type="ARBA" id="ARBA00022771"/>
    </source>
</evidence>
<keyword evidence="2" id="KW-0053">Apoptosis</keyword>